<evidence type="ECO:0000313" key="3">
    <source>
        <dbReference type="EMBL" id="SEN35833.1"/>
    </source>
</evidence>
<dbReference type="AlphaFoldDB" id="A0A1H8FVQ8"/>
<dbReference type="SUPFAM" id="SSF46689">
    <property type="entry name" value="Homeodomain-like"/>
    <property type="match status" value="2"/>
</dbReference>
<dbReference type="GO" id="GO:0015074">
    <property type="term" value="P:DNA integration"/>
    <property type="evidence" value="ECO:0007669"/>
    <property type="project" value="InterPro"/>
</dbReference>
<dbReference type="Pfam" id="PF02914">
    <property type="entry name" value="DDE_2"/>
    <property type="match status" value="1"/>
</dbReference>
<dbReference type="InterPro" id="IPR036397">
    <property type="entry name" value="RNaseH_sf"/>
</dbReference>
<proteinExistence type="predicted"/>
<feature type="domain" description="Integrase catalytic" evidence="2">
    <location>
        <begin position="266"/>
        <end position="485"/>
    </location>
</feature>
<dbReference type="InterPro" id="IPR012337">
    <property type="entry name" value="RNaseH-like_sf"/>
</dbReference>
<feature type="compositionally biased region" description="Polar residues" evidence="1">
    <location>
        <begin position="647"/>
        <end position="662"/>
    </location>
</feature>
<dbReference type="InterPro" id="IPR004189">
    <property type="entry name" value="Phage_Mu_transposase"/>
</dbReference>
<feature type="region of interest" description="Disordered" evidence="1">
    <location>
        <begin position="643"/>
        <end position="709"/>
    </location>
</feature>
<organism evidence="3 4">
    <name type="scientific">Nitrosomonas marina</name>
    <dbReference type="NCBI Taxonomy" id="917"/>
    <lineage>
        <taxon>Bacteria</taxon>
        <taxon>Pseudomonadati</taxon>
        <taxon>Pseudomonadota</taxon>
        <taxon>Betaproteobacteria</taxon>
        <taxon>Nitrosomonadales</taxon>
        <taxon>Nitrosomonadaceae</taxon>
        <taxon>Nitrosomonas</taxon>
    </lineage>
</organism>
<dbReference type="SUPFAM" id="SSF53098">
    <property type="entry name" value="Ribonuclease H-like"/>
    <property type="match status" value="1"/>
</dbReference>
<evidence type="ECO:0000256" key="1">
    <source>
        <dbReference type="SAM" id="MobiDB-lite"/>
    </source>
</evidence>
<dbReference type="GO" id="GO:0003677">
    <property type="term" value="F:DNA binding"/>
    <property type="evidence" value="ECO:0007669"/>
    <property type="project" value="InterPro"/>
</dbReference>
<dbReference type="RefSeq" id="WP_090632811.1">
    <property type="nucleotide sequence ID" value="NZ_FOCP01000015.1"/>
</dbReference>
<feature type="compositionally biased region" description="Basic and acidic residues" evidence="1">
    <location>
        <begin position="675"/>
        <end position="709"/>
    </location>
</feature>
<dbReference type="GO" id="GO:0006313">
    <property type="term" value="P:DNA transposition"/>
    <property type="evidence" value="ECO:0007669"/>
    <property type="project" value="InterPro"/>
</dbReference>
<dbReference type="EMBL" id="FOCP01000015">
    <property type="protein sequence ID" value="SEN35833.1"/>
    <property type="molecule type" value="Genomic_DNA"/>
</dbReference>
<dbReference type="PROSITE" id="PS50994">
    <property type="entry name" value="INTEGRASE"/>
    <property type="match status" value="1"/>
</dbReference>
<evidence type="ECO:0000259" key="2">
    <source>
        <dbReference type="PROSITE" id="PS50994"/>
    </source>
</evidence>
<sequence>MSNIKKSVKGENLENTGSDADFWLPVSAVSKLTGKHEDSIREACAERSGKYRGGSYIFRKQGKRYEILLTSLPDAAQYNYWLDHHRPAEINFPVAIQDQNISFIDHETLEVIADNYSHKSSGFKEEAQRRVLILDEYLKLVTGGIKKGSALEIIKSRHENISKATLWRWLKIVKNYPRQYWEIALAPEYKGRERKEIPPEAWHFYRHNYGQQSEPDATVIYHETKRQAKAKGWGDLPSLKTFIRRWKSDVPENEKILARKGRKALKEHLPYLKLDYNSLVIHEVWESDGRIADIFCKFPDGKICRPWIVLVREVKCRKTLSVRLYTTINVALVTDAFRAAMIRSGTTPEKTKIDSGTEYSNNAFTGGQKSPYRASIPVTDQPLGMLTLMGIDVVYATPEHGQAKSMERFWDVIARYVDKYFAKAYTGRNPVERPEYCDPRHAIPIEEYLARLLYVIEAYEKGEFGKNRGQGMNGKSPTELYEELMNNHKSRPAPSVHLNIMRPMVFRRTLDRHLTFTLTIPGYGQVQYEIHDNPEVKRGYKYDLWPDAQDPREPALVYEGMRYIGTASFKEFTPVLDNEAGTKINQLRGSLTKEAVAGNKAVEELAKRNDLVPNNATLTVLPELPQAPMLDVLRLPESKALEPEDSIQVSEDGSVTNTQTGNVIKYQERTVFPENSEKNKAEERERKLKEMREKAENERLSKLFRRQPE</sequence>
<accession>A0A1H8FVQ8</accession>
<dbReference type="Pfam" id="PF09039">
    <property type="entry name" value="HTH_Tnp_Mu_2"/>
    <property type="match status" value="1"/>
</dbReference>
<dbReference type="Proteomes" id="UP000199459">
    <property type="component" value="Unassembled WGS sequence"/>
</dbReference>
<name>A0A1H8FVQ8_9PROT</name>
<dbReference type="InterPro" id="IPR001584">
    <property type="entry name" value="Integrase_cat-core"/>
</dbReference>
<dbReference type="OrthoDB" id="5676324at2"/>
<gene>
    <name evidence="3" type="ORF">SAMN05216325_1157</name>
</gene>
<dbReference type="InterPro" id="IPR015126">
    <property type="entry name" value="Mu_I-gamma"/>
</dbReference>
<dbReference type="Gene3D" id="1.10.10.60">
    <property type="entry name" value="Homeodomain-like"/>
    <property type="match status" value="2"/>
</dbReference>
<protein>
    <submittedName>
        <fullName evidence="3">Mu DNA binding, I gamma subdomain</fullName>
    </submittedName>
</protein>
<dbReference type="Gene3D" id="3.30.420.10">
    <property type="entry name" value="Ribonuclease H-like superfamily/Ribonuclease H"/>
    <property type="match status" value="1"/>
</dbReference>
<dbReference type="GO" id="GO:0004803">
    <property type="term" value="F:transposase activity"/>
    <property type="evidence" value="ECO:0007669"/>
    <property type="project" value="InterPro"/>
</dbReference>
<reference evidence="3 4" key="1">
    <citation type="submission" date="2016-10" db="EMBL/GenBank/DDBJ databases">
        <authorList>
            <person name="de Groot N.N."/>
        </authorList>
    </citation>
    <scope>NUCLEOTIDE SEQUENCE [LARGE SCALE GENOMIC DNA]</scope>
    <source>
        <strain evidence="3 4">Nm22</strain>
    </source>
</reference>
<dbReference type="InterPro" id="IPR009057">
    <property type="entry name" value="Homeodomain-like_sf"/>
</dbReference>
<evidence type="ECO:0000313" key="4">
    <source>
        <dbReference type="Proteomes" id="UP000199459"/>
    </source>
</evidence>